<reference evidence="6" key="1">
    <citation type="submission" date="2024-04" db="EMBL/GenBank/DDBJ databases">
        <authorList>
            <consortium name="Molecular Ecology Group"/>
        </authorList>
    </citation>
    <scope>NUCLEOTIDE SEQUENCE</scope>
</reference>
<proteinExistence type="inferred from homology"/>
<feature type="binding site" evidence="3">
    <location>
        <position position="163"/>
    </location>
    <ligand>
        <name>FAD</name>
        <dbReference type="ChEBI" id="CHEBI:57692"/>
    </ligand>
</feature>
<feature type="signal peptide" evidence="4">
    <location>
        <begin position="1"/>
        <end position="23"/>
    </location>
</feature>
<evidence type="ECO:0000256" key="4">
    <source>
        <dbReference type="SAM" id="SignalP"/>
    </source>
</evidence>
<feature type="domain" description="Glucose-methanol-choline oxidoreductase N-terminal" evidence="5">
    <location>
        <begin position="338"/>
        <end position="352"/>
    </location>
</feature>
<comment type="similarity">
    <text evidence="1">Belongs to the GMC oxidoreductase family.</text>
</comment>
<name>A0AAV2NFU3_9HYME</name>
<feature type="binding site" evidence="3">
    <location>
        <position position="301"/>
    </location>
    <ligand>
        <name>FAD</name>
        <dbReference type="ChEBI" id="CHEBI:57692"/>
    </ligand>
</feature>
<evidence type="ECO:0000256" key="1">
    <source>
        <dbReference type="ARBA" id="ARBA00010790"/>
    </source>
</evidence>
<dbReference type="InterPro" id="IPR007867">
    <property type="entry name" value="GMC_OxRtase_C"/>
</dbReference>
<dbReference type="Gene3D" id="3.50.50.60">
    <property type="entry name" value="FAD/NAD(P)-binding domain"/>
    <property type="match status" value="1"/>
</dbReference>
<dbReference type="SUPFAM" id="SSF51905">
    <property type="entry name" value="FAD/NAD(P)-binding domain"/>
    <property type="match status" value="1"/>
</dbReference>
<dbReference type="SUPFAM" id="SSF54373">
    <property type="entry name" value="FAD-linked reductases, C-terminal domain"/>
    <property type="match status" value="1"/>
</dbReference>
<feature type="chain" id="PRO_5043774554" description="Glucose-methanol-choline oxidoreductase N-terminal domain-containing protein" evidence="4">
    <location>
        <begin position="24"/>
        <end position="650"/>
    </location>
</feature>
<dbReference type="InterPro" id="IPR000172">
    <property type="entry name" value="GMC_OxRdtase_N"/>
</dbReference>
<dbReference type="PANTHER" id="PTHR11552:SF158">
    <property type="entry name" value="GH23626P-RELATED"/>
    <property type="match status" value="1"/>
</dbReference>
<dbReference type="PANTHER" id="PTHR11552">
    <property type="entry name" value="GLUCOSE-METHANOL-CHOLINE GMC OXIDOREDUCTASE"/>
    <property type="match status" value="1"/>
</dbReference>
<dbReference type="EMBL" id="OZ034837">
    <property type="protein sequence ID" value="CAL1678417.1"/>
    <property type="molecule type" value="Genomic_DNA"/>
</dbReference>
<dbReference type="InterPro" id="IPR036188">
    <property type="entry name" value="FAD/NAD-bd_sf"/>
</dbReference>
<keyword evidence="7" id="KW-1185">Reference proteome</keyword>
<evidence type="ECO:0000313" key="7">
    <source>
        <dbReference type="Proteomes" id="UP001497644"/>
    </source>
</evidence>
<dbReference type="Proteomes" id="UP001497644">
    <property type="component" value="Chromosome 14"/>
</dbReference>
<feature type="active site" description="Proton donor" evidence="2">
    <location>
        <position position="578"/>
    </location>
</feature>
<evidence type="ECO:0000259" key="5">
    <source>
        <dbReference type="PROSITE" id="PS00624"/>
    </source>
</evidence>
<keyword evidence="3" id="KW-0274">FAD</keyword>
<dbReference type="Pfam" id="PF05199">
    <property type="entry name" value="GMC_oxred_C"/>
    <property type="match status" value="1"/>
</dbReference>
<sequence length="650" mass="72921">MLGSMSSLLHLIGIATVFVTIQSDKHSLPKRYYNLYGDDVNISNLTNIFRTSSEILNFLKQDQYYLNQEIPDTTPEFGAVYDFVIVGAGTAGATVAARLSEIPQVKVLLIEAGYNENLFMDIPLFPHFLQISNDINWKYRTKPSNRYCLGMDDNSCNWPKGRVMGGSSVLNYMIATRGGAEDYDRWAEMGNEGWAYKDILKYFKKLETIDIPELRSDTIYHGTKGPLHITYPLFHTPLAEAFLKAGKELKYSLVDYNGKDMIGFSYLQSTIINGTRMSSNRAYLYPIHDRNNLHVTRKSIVRKVLIDRRTKRTIGVELIKYGRIIPVRASKEVILCAGSIGSPQLLMLSGIGPAKHLSELGIDVIRNAPVGENLMDHVAFGGLTWTVDAPVGIKIQTVLNPTYPYMVDFFTRRSGPLTIPGASEALGFINTKHPEKRSGLPDIELLFIGGGFKGDILLPILMGLNNRIRQIWNKYIDKYGWSMMPMLLKPKSRGRIRLLANDINVKPEIVPNYFDDLEDVETMIAGIKVAIKVGQTKAMQAFGSQLTNDTIPGCENYNYDSYAYWECAIRTISCTIYHYSGTCKMGPRGDPTAVVDPKLKVIDIQGLRVADASIMPEIPSAHINIPVYMIAEKLADMIKEEWGYLEESLA</sequence>
<accession>A0AAV2NFU3</accession>
<dbReference type="GO" id="GO:0016614">
    <property type="term" value="F:oxidoreductase activity, acting on CH-OH group of donors"/>
    <property type="evidence" value="ECO:0007669"/>
    <property type="project" value="InterPro"/>
</dbReference>
<evidence type="ECO:0000313" key="6">
    <source>
        <dbReference type="EMBL" id="CAL1678417.1"/>
    </source>
</evidence>
<dbReference type="InterPro" id="IPR012132">
    <property type="entry name" value="GMC_OxRdtase"/>
</dbReference>
<organism evidence="6 7">
    <name type="scientific">Lasius platythorax</name>
    <dbReference type="NCBI Taxonomy" id="488582"/>
    <lineage>
        <taxon>Eukaryota</taxon>
        <taxon>Metazoa</taxon>
        <taxon>Ecdysozoa</taxon>
        <taxon>Arthropoda</taxon>
        <taxon>Hexapoda</taxon>
        <taxon>Insecta</taxon>
        <taxon>Pterygota</taxon>
        <taxon>Neoptera</taxon>
        <taxon>Endopterygota</taxon>
        <taxon>Hymenoptera</taxon>
        <taxon>Apocrita</taxon>
        <taxon>Aculeata</taxon>
        <taxon>Formicoidea</taxon>
        <taxon>Formicidae</taxon>
        <taxon>Formicinae</taxon>
        <taxon>Lasius</taxon>
        <taxon>Lasius</taxon>
    </lineage>
</organism>
<comment type="cofactor">
    <cofactor evidence="3">
        <name>FAD</name>
        <dbReference type="ChEBI" id="CHEBI:57692"/>
    </cofactor>
</comment>
<keyword evidence="3" id="KW-0285">Flavoprotein</keyword>
<dbReference type="PROSITE" id="PS00624">
    <property type="entry name" value="GMC_OXRED_2"/>
    <property type="match status" value="1"/>
</dbReference>
<dbReference type="GO" id="GO:0050660">
    <property type="term" value="F:flavin adenine dinucleotide binding"/>
    <property type="evidence" value="ECO:0007669"/>
    <property type="project" value="InterPro"/>
</dbReference>
<evidence type="ECO:0000256" key="3">
    <source>
        <dbReference type="PIRSR" id="PIRSR000137-2"/>
    </source>
</evidence>
<evidence type="ECO:0000256" key="2">
    <source>
        <dbReference type="PIRSR" id="PIRSR000137-1"/>
    </source>
</evidence>
<dbReference type="Gene3D" id="3.30.560.10">
    <property type="entry name" value="Glucose Oxidase, domain 3"/>
    <property type="match status" value="1"/>
</dbReference>
<protein>
    <recommendedName>
        <fullName evidence="5">Glucose-methanol-choline oxidoreductase N-terminal domain-containing protein</fullName>
    </recommendedName>
</protein>
<dbReference type="PIRSF" id="PIRSF000137">
    <property type="entry name" value="Alcohol_oxidase"/>
    <property type="match status" value="1"/>
</dbReference>
<keyword evidence="4" id="KW-0732">Signal</keyword>
<dbReference type="AlphaFoldDB" id="A0AAV2NFU3"/>
<gene>
    <name evidence="6" type="ORF">LPLAT_LOCUS4274</name>
</gene>
<feature type="active site" description="Proton acceptor" evidence="2">
    <location>
        <position position="622"/>
    </location>
</feature>
<dbReference type="Pfam" id="PF00732">
    <property type="entry name" value="GMC_oxred_N"/>
    <property type="match status" value="1"/>
</dbReference>